<dbReference type="GO" id="GO:0016787">
    <property type="term" value="F:hydrolase activity"/>
    <property type="evidence" value="ECO:0007669"/>
    <property type="project" value="UniProtKB-KW"/>
</dbReference>
<dbReference type="EMBL" id="CP133592">
    <property type="protein sequence ID" value="WMW25124.1"/>
    <property type="molecule type" value="Genomic_DNA"/>
</dbReference>
<organism evidence="3 4">
    <name type="scientific">Methanolobus sediminis</name>
    <dbReference type="NCBI Taxonomy" id="3072978"/>
    <lineage>
        <taxon>Archaea</taxon>
        <taxon>Methanobacteriati</taxon>
        <taxon>Methanobacteriota</taxon>
        <taxon>Stenosarchaea group</taxon>
        <taxon>Methanomicrobia</taxon>
        <taxon>Methanosarcinales</taxon>
        <taxon>Methanosarcinaceae</taxon>
        <taxon>Methanolobus</taxon>
    </lineage>
</organism>
<keyword evidence="1" id="KW-0812">Transmembrane</keyword>
<evidence type="ECO:0000313" key="4">
    <source>
        <dbReference type="Proteomes" id="UP001182908"/>
    </source>
</evidence>
<feature type="transmembrane region" description="Helical" evidence="1">
    <location>
        <begin position="468"/>
        <end position="486"/>
    </location>
</feature>
<dbReference type="Pfam" id="PF01676">
    <property type="entry name" value="Metalloenzyme"/>
    <property type="match status" value="1"/>
</dbReference>
<keyword evidence="4" id="KW-1185">Reference proteome</keyword>
<accession>A0AA51YLM2</accession>
<dbReference type="RefSeq" id="WP_309310932.1">
    <property type="nucleotide sequence ID" value="NZ_CP133592.1"/>
</dbReference>
<dbReference type="Proteomes" id="UP001182908">
    <property type="component" value="Chromosome"/>
</dbReference>
<dbReference type="InterPro" id="IPR006124">
    <property type="entry name" value="Metalloenzyme"/>
</dbReference>
<evidence type="ECO:0000259" key="2">
    <source>
        <dbReference type="Pfam" id="PF01676"/>
    </source>
</evidence>
<sequence length="492" mass="54737">MVPIKNVKTITPERKTDTVHLSSMCCVLLLMLYFFTAQAGANTVAEIGSVNTPHGVVILIVDGLSSYYTYPEYTPCAIDGSVLKKADVPKMQEMFNNSCRILDVTVPQTFTEGGHSVIATGYSRADSELTGSSGTTIFDIAHDYNYLTFAIMEKGDSYGFCNKQNVVMHDTENSINEPEMVIETNMLTENTKTISFEITDQMQSHSSKLQEKLDQYPEGSIERYNEYNNWIIETGIDIIEYMEKEYPEQNYILTINAGAVDSAGHYKKNSGYVACIEGLDNASYSLYETCLENNLAFVLTGDHGMAFPTDDSKGGHQAEKYSVMTESQKVPLVIAANDIENVVVDKEVGQEDIAPTILEVLNIPGKLRLADGKAITLKEYTNVEVIIPEEGELVLSKNDEILFRDDVRENIAFQGLEPDNEYKLVFKPFSDPDNTVQQFFNAGSDISLKLLTSEQRSKSDKSYQNSRYIVGGILIGAVNLTGLLLIRKVLKE</sequence>
<dbReference type="InterPro" id="IPR017850">
    <property type="entry name" value="Alkaline_phosphatase_core_sf"/>
</dbReference>
<proteinExistence type="predicted"/>
<dbReference type="GO" id="GO:0046872">
    <property type="term" value="F:metal ion binding"/>
    <property type="evidence" value="ECO:0007669"/>
    <property type="project" value="InterPro"/>
</dbReference>
<keyword evidence="3" id="KW-0378">Hydrolase</keyword>
<gene>
    <name evidence="3" type="ORF">RE474_13735</name>
</gene>
<keyword evidence="1" id="KW-0472">Membrane</keyword>
<reference evidence="3 4" key="1">
    <citation type="submission" date="2023-08" db="EMBL/GenBank/DDBJ databases">
        <title>Methanolobus mangrovi sp. nov. and Methanolobus sediminis sp. nov, two novel methylotrophic methanogens isolated from mangrove sediments in China.</title>
        <authorList>
            <person name="Zhou J."/>
        </authorList>
    </citation>
    <scope>NUCLEOTIDE SEQUENCE [LARGE SCALE GENOMIC DNA]</scope>
    <source>
        <strain evidence="3 4">FTZ6</strain>
    </source>
</reference>
<evidence type="ECO:0000256" key="1">
    <source>
        <dbReference type="SAM" id="Phobius"/>
    </source>
</evidence>
<protein>
    <submittedName>
        <fullName evidence="3">Sulfatase-like hydrolase/transferase</fullName>
    </submittedName>
</protein>
<dbReference type="AlphaFoldDB" id="A0AA51YLM2"/>
<dbReference type="Gene3D" id="3.40.720.10">
    <property type="entry name" value="Alkaline Phosphatase, subunit A"/>
    <property type="match status" value="1"/>
</dbReference>
<feature type="domain" description="Metalloenzyme" evidence="2">
    <location>
        <begin position="56"/>
        <end position="363"/>
    </location>
</feature>
<dbReference type="GeneID" id="84233798"/>
<evidence type="ECO:0000313" key="3">
    <source>
        <dbReference type="EMBL" id="WMW25124.1"/>
    </source>
</evidence>
<dbReference type="KEGG" id="mseb:RE474_13735"/>
<keyword evidence="1" id="KW-1133">Transmembrane helix</keyword>
<dbReference type="SUPFAM" id="SSF53649">
    <property type="entry name" value="Alkaline phosphatase-like"/>
    <property type="match status" value="1"/>
</dbReference>
<name>A0AA51YLM2_9EURY</name>